<gene>
    <name evidence="2" type="ORF">MNBD_GAMMA25-1085</name>
</gene>
<feature type="domain" description="HDOD" evidence="1">
    <location>
        <begin position="23"/>
        <end position="222"/>
    </location>
</feature>
<name>A0A3B1BHM0_9ZZZZ</name>
<dbReference type="EMBL" id="UOFY01000003">
    <property type="protein sequence ID" value="VAX05675.1"/>
    <property type="molecule type" value="Genomic_DNA"/>
</dbReference>
<dbReference type="PANTHER" id="PTHR33525:SF3">
    <property type="entry name" value="RIBONUCLEASE Y"/>
    <property type="match status" value="1"/>
</dbReference>
<dbReference type="PROSITE" id="PS51833">
    <property type="entry name" value="HDOD"/>
    <property type="match status" value="1"/>
</dbReference>
<dbReference type="Gene3D" id="1.10.3210.10">
    <property type="entry name" value="Hypothetical protein af1432"/>
    <property type="match status" value="1"/>
</dbReference>
<evidence type="ECO:0000313" key="2">
    <source>
        <dbReference type="EMBL" id="VAX05675.1"/>
    </source>
</evidence>
<dbReference type="AlphaFoldDB" id="A0A3B1BHM0"/>
<dbReference type="InterPro" id="IPR013976">
    <property type="entry name" value="HDOD"/>
</dbReference>
<protein>
    <recommendedName>
        <fullName evidence="1">HDOD domain-containing protein</fullName>
    </recommendedName>
</protein>
<proteinExistence type="predicted"/>
<dbReference type="Pfam" id="PF08668">
    <property type="entry name" value="HDOD"/>
    <property type="match status" value="1"/>
</dbReference>
<sequence length="297" mass="33153">MNTLPIEQAQNDVCLAVHSLQDLPSISPMANKLLTIIGDDEVTINQLADIIRQDASLGARIIGLANSAYFGQSEPITSIEDAIFKALGLRLTQNMTLGIALAGPFKSQVQCKAFDLNRFWLNAVLTASLAQSFCKLLQNEHLIDKDTAYLAGLLHEFGLLPLVYLFPEQMDSLFTSYNGDEYLHEILQRELDTDQHEVGACLAAKWKVPAAIIDVIAHYSHPEYCGENQLLLILIRFCSHWATQYMENKPWDELPEDTDALLEFSGIEHAQVLRLLKQHYVKSEALRSMANALVAGE</sequence>
<dbReference type="SUPFAM" id="SSF109604">
    <property type="entry name" value="HD-domain/PDEase-like"/>
    <property type="match status" value="1"/>
</dbReference>
<accession>A0A3B1BHM0</accession>
<organism evidence="2">
    <name type="scientific">hydrothermal vent metagenome</name>
    <dbReference type="NCBI Taxonomy" id="652676"/>
    <lineage>
        <taxon>unclassified sequences</taxon>
        <taxon>metagenomes</taxon>
        <taxon>ecological metagenomes</taxon>
    </lineage>
</organism>
<dbReference type="InterPro" id="IPR052340">
    <property type="entry name" value="RNase_Y/CdgJ"/>
</dbReference>
<dbReference type="PANTHER" id="PTHR33525">
    <property type="match status" value="1"/>
</dbReference>
<reference evidence="2" key="1">
    <citation type="submission" date="2018-06" db="EMBL/GenBank/DDBJ databases">
        <authorList>
            <person name="Zhirakovskaya E."/>
        </authorList>
    </citation>
    <scope>NUCLEOTIDE SEQUENCE</scope>
</reference>
<evidence type="ECO:0000259" key="1">
    <source>
        <dbReference type="PROSITE" id="PS51833"/>
    </source>
</evidence>